<gene>
    <name evidence="2" type="ORF">CEPIT_LOCUS21649</name>
</gene>
<protein>
    <recommendedName>
        <fullName evidence="4">SWIM-type domain-containing protein</fullName>
    </recommendedName>
</protein>
<dbReference type="Proteomes" id="UP001152523">
    <property type="component" value="Unassembled WGS sequence"/>
</dbReference>
<dbReference type="AlphaFoldDB" id="A0AAV0E737"/>
<proteinExistence type="predicted"/>
<organism evidence="2 3">
    <name type="scientific">Cuscuta epithymum</name>
    <dbReference type="NCBI Taxonomy" id="186058"/>
    <lineage>
        <taxon>Eukaryota</taxon>
        <taxon>Viridiplantae</taxon>
        <taxon>Streptophyta</taxon>
        <taxon>Embryophyta</taxon>
        <taxon>Tracheophyta</taxon>
        <taxon>Spermatophyta</taxon>
        <taxon>Magnoliopsida</taxon>
        <taxon>eudicotyledons</taxon>
        <taxon>Gunneridae</taxon>
        <taxon>Pentapetalae</taxon>
        <taxon>asterids</taxon>
        <taxon>lamiids</taxon>
        <taxon>Solanales</taxon>
        <taxon>Convolvulaceae</taxon>
        <taxon>Cuscuteae</taxon>
        <taxon>Cuscuta</taxon>
        <taxon>Cuscuta subgen. Cuscuta</taxon>
    </lineage>
</organism>
<name>A0AAV0E737_9ASTE</name>
<keyword evidence="3" id="KW-1185">Reference proteome</keyword>
<dbReference type="PANTHER" id="PTHR31973:SF197">
    <property type="entry name" value="SWIM-TYPE DOMAIN-CONTAINING PROTEIN"/>
    <property type="match status" value="1"/>
</dbReference>
<reference evidence="2" key="1">
    <citation type="submission" date="2022-07" db="EMBL/GenBank/DDBJ databases">
        <authorList>
            <person name="Macas J."/>
            <person name="Novak P."/>
            <person name="Neumann P."/>
        </authorList>
    </citation>
    <scope>NUCLEOTIDE SEQUENCE</scope>
</reference>
<accession>A0AAV0E737</accession>
<feature type="region of interest" description="Disordered" evidence="1">
    <location>
        <begin position="190"/>
        <end position="226"/>
    </location>
</feature>
<evidence type="ECO:0000256" key="1">
    <source>
        <dbReference type="SAM" id="MobiDB-lite"/>
    </source>
</evidence>
<feature type="compositionally biased region" description="Basic and acidic residues" evidence="1">
    <location>
        <begin position="211"/>
        <end position="223"/>
    </location>
</feature>
<evidence type="ECO:0000313" key="2">
    <source>
        <dbReference type="EMBL" id="CAH9116889.1"/>
    </source>
</evidence>
<sequence>MEVLSPLTTQSFKAYDPTKLCRCFIQTHTKCEVIVSNMAETFNGHILNVRTKHLIFMMEDIRTALMQRIVQKRQQMEVSHHIICPKIQAKLEKEKEEAANCAAMPSSLMVFQVNHRLDSMTVDLISTTCTRRKWELTRVPCCHSVACMFFLHHAPEDYVCEYYKKETYMKIYSGCISPCLSERHWPRKEAELDPPPIKIGPGRPRKNRRKDPHEDPKKPDKLTKHGLQMRCSICKSTQHNKRKCPDKDKKYNLKCFKST</sequence>
<comment type="caution">
    <text evidence="2">The sequence shown here is derived from an EMBL/GenBank/DDBJ whole genome shotgun (WGS) entry which is preliminary data.</text>
</comment>
<dbReference type="PANTHER" id="PTHR31973">
    <property type="entry name" value="POLYPROTEIN, PUTATIVE-RELATED"/>
    <property type="match status" value="1"/>
</dbReference>
<evidence type="ECO:0000313" key="3">
    <source>
        <dbReference type="Proteomes" id="UP001152523"/>
    </source>
</evidence>
<dbReference type="EMBL" id="CAMAPF010000313">
    <property type="protein sequence ID" value="CAH9116889.1"/>
    <property type="molecule type" value="Genomic_DNA"/>
</dbReference>
<evidence type="ECO:0008006" key="4">
    <source>
        <dbReference type="Google" id="ProtNLM"/>
    </source>
</evidence>